<evidence type="ECO:0000313" key="7">
    <source>
        <dbReference type="EMBL" id="VAW03911.1"/>
    </source>
</evidence>
<dbReference type="InterPro" id="IPR015421">
    <property type="entry name" value="PyrdxlP-dep_Trfase_major"/>
</dbReference>
<evidence type="ECO:0000256" key="2">
    <source>
        <dbReference type="ARBA" id="ARBA00012224"/>
    </source>
</evidence>
<evidence type="ECO:0000259" key="6">
    <source>
        <dbReference type="Pfam" id="PF00155"/>
    </source>
</evidence>
<protein>
    <recommendedName>
        <fullName evidence="2">cysteine-S-conjugate beta-lyase</fullName>
        <ecNumber evidence="2">4.4.1.13</ecNumber>
    </recommendedName>
</protein>
<proteinExistence type="inferred from homology"/>
<dbReference type="InterPro" id="IPR004839">
    <property type="entry name" value="Aminotransferase_I/II_large"/>
</dbReference>
<dbReference type="Pfam" id="PF00155">
    <property type="entry name" value="Aminotran_1_2"/>
    <property type="match status" value="1"/>
</dbReference>
<dbReference type="EC" id="4.4.1.13" evidence="2"/>
<dbReference type="InterPro" id="IPR027619">
    <property type="entry name" value="C-S_lyase_PatB-like"/>
</dbReference>
<dbReference type="InterPro" id="IPR015422">
    <property type="entry name" value="PyrdxlP-dep_Trfase_small"/>
</dbReference>
<reference evidence="7" key="1">
    <citation type="submission" date="2018-06" db="EMBL/GenBank/DDBJ databases">
        <authorList>
            <person name="Zhirakovskaya E."/>
        </authorList>
    </citation>
    <scope>NUCLEOTIDE SEQUENCE</scope>
</reference>
<comment type="similarity">
    <text evidence="5">Belongs to the class-II pyridoxal-phosphate-dependent aminotransferase family. MalY/PatB cystathionine beta-lyase subfamily.</text>
</comment>
<dbReference type="SUPFAM" id="SSF53383">
    <property type="entry name" value="PLP-dependent transferases"/>
    <property type="match status" value="1"/>
</dbReference>
<dbReference type="PANTHER" id="PTHR43525">
    <property type="entry name" value="PROTEIN MALY"/>
    <property type="match status" value="1"/>
</dbReference>
<dbReference type="AlphaFoldDB" id="A0A3B0SCC3"/>
<dbReference type="GO" id="GO:0030170">
    <property type="term" value="F:pyridoxal phosphate binding"/>
    <property type="evidence" value="ECO:0007669"/>
    <property type="project" value="InterPro"/>
</dbReference>
<name>A0A3B0SCC3_9ZZZZ</name>
<dbReference type="Gene3D" id="3.90.1150.10">
    <property type="entry name" value="Aspartate Aminotransferase, domain 1"/>
    <property type="match status" value="1"/>
</dbReference>
<sequence length="390" mass="43433">MDFDEIINRRGTHSEKWDLLEKYYGLTGDDALAMWVADSDFRTAPVVADVVRRKAEHGVYGYFSEASDYRAATRWWLKNRHGWTIEPEWIIPLHGLGNALAMTIDVYTQPGDGVIVFSPVYHAFASKIRNAGRQVVECPLVNEGGRYTLDFDAYDALMTGNEKLILWCSPHNPGGRVWSVDELRGLAEFAERHDLVIVSDEVHQDLVYPGHTHVPQAVATPDICSRLVTLMAASKTFNIAGMRVGNVIIEDNALRTAMKRRVLALGLQPNAMGLEMTTAAYSAEGAVWVDEQVTYLDGNRQLFDAAINNIPGLASMPLEATYLAWVDFESTGMDRAEFTRRVQEDARIAVNHGPAFGSGGDNFLRFNLATPRAHVEEAVSRLKDAFSDLQ</sequence>
<evidence type="ECO:0000256" key="1">
    <source>
        <dbReference type="ARBA" id="ARBA00001933"/>
    </source>
</evidence>
<accession>A0A3B0SCC3</accession>
<evidence type="ECO:0000256" key="3">
    <source>
        <dbReference type="ARBA" id="ARBA00022898"/>
    </source>
</evidence>
<dbReference type="Gene3D" id="3.40.640.10">
    <property type="entry name" value="Type I PLP-dependent aspartate aminotransferase-like (Major domain)"/>
    <property type="match status" value="1"/>
</dbReference>
<dbReference type="CDD" id="cd00609">
    <property type="entry name" value="AAT_like"/>
    <property type="match status" value="1"/>
</dbReference>
<gene>
    <name evidence="7" type="ORF">MNBD_ALPHA07-1431</name>
</gene>
<organism evidence="7">
    <name type="scientific">hydrothermal vent metagenome</name>
    <dbReference type="NCBI Taxonomy" id="652676"/>
    <lineage>
        <taxon>unclassified sequences</taxon>
        <taxon>metagenomes</taxon>
        <taxon>ecological metagenomes</taxon>
    </lineage>
</organism>
<evidence type="ECO:0000256" key="5">
    <source>
        <dbReference type="ARBA" id="ARBA00037974"/>
    </source>
</evidence>
<evidence type="ECO:0000256" key="4">
    <source>
        <dbReference type="ARBA" id="ARBA00023239"/>
    </source>
</evidence>
<dbReference type="EMBL" id="UOEG01000266">
    <property type="protein sequence ID" value="VAW03911.1"/>
    <property type="molecule type" value="Genomic_DNA"/>
</dbReference>
<dbReference type="InterPro" id="IPR015424">
    <property type="entry name" value="PyrdxlP-dep_Trfase"/>
</dbReference>
<dbReference type="GO" id="GO:0047804">
    <property type="term" value="F:cysteine-S-conjugate beta-lyase activity"/>
    <property type="evidence" value="ECO:0007669"/>
    <property type="project" value="UniProtKB-EC"/>
</dbReference>
<feature type="domain" description="Aminotransferase class I/classII large" evidence="6">
    <location>
        <begin position="59"/>
        <end position="382"/>
    </location>
</feature>
<comment type="cofactor">
    <cofactor evidence="1">
        <name>pyridoxal 5'-phosphate</name>
        <dbReference type="ChEBI" id="CHEBI:597326"/>
    </cofactor>
</comment>
<dbReference type="PANTHER" id="PTHR43525:SF1">
    <property type="entry name" value="PROTEIN MALY"/>
    <property type="match status" value="1"/>
</dbReference>
<dbReference type="InterPro" id="IPR051798">
    <property type="entry name" value="Class-II_PLP-Dep_Aminotrans"/>
</dbReference>
<dbReference type="NCBIfam" id="TIGR04350">
    <property type="entry name" value="C_S_lyase_PatB"/>
    <property type="match status" value="1"/>
</dbReference>
<keyword evidence="3" id="KW-0663">Pyridoxal phosphate</keyword>
<keyword evidence="4" id="KW-0456">Lyase</keyword>